<dbReference type="InterPro" id="IPR020472">
    <property type="entry name" value="WD40_PAC1"/>
</dbReference>
<dbReference type="SUPFAM" id="SSF81383">
    <property type="entry name" value="F-box domain"/>
    <property type="match status" value="1"/>
</dbReference>
<evidence type="ECO:0000313" key="8">
    <source>
        <dbReference type="Proteomes" id="UP000308768"/>
    </source>
</evidence>
<reference evidence="7 8" key="1">
    <citation type="submission" date="2017-03" db="EMBL/GenBank/DDBJ databases">
        <title>Genomes of endolithic fungi from Antarctica.</title>
        <authorList>
            <person name="Coleine C."/>
            <person name="Masonjones S."/>
            <person name="Stajich J.E."/>
        </authorList>
    </citation>
    <scope>NUCLEOTIDE SEQUENCE [LARGE SCALE GENOMIC DNA]</scope>
    <source>
        <strain evidence="7 8">CCFEE 5187</strain>
    </source>
</reference>
<gene>
    <name evidence="7" type="ORF">B0A49_12323</name>
</gene>
<evidence type="ECO:0000313" key="7">
    <source>
        <dbReference type="EMBL" id="TKA59701.1"/>
    </source>
</evidence>
<evidence type="ECO:0000256" key="5">
    <source>
        <dbReference type="PROSITE-ProRule" id="PRU00221"/>
    </source>
</evidence>
<dbReference type="PROSITE" id="PS50294">
    <property type="entry name" value="WD_REPEATS_REGION"/>
    <property type="match status" value="3"/>
</dbReference>
<feature type="repeat" description="WD" evidence="5">
    <location>
        <begin position="325"/>
        <end position="366"/>
    </location>
</feature>
<dbReference type="InterPro" id="IPR051075">
    <property type="entry name" value="SCF_subunit_WD-repeat"/>
</dbReference>
<dbReference type="InterPro" id="IPR019775">
    <property type="entry name" value="WD40_repeat_CS"/>
</dbReference>
<dbReference type="AlphaFoldDB" id="A0A4U0WB28"/>
<feature type="compositionally biased region" description="Basic and acidic residues" evidence="6">
    <location>
        <begin position="958"/>
        <end position="979"/>
    </location>
</feature>
<feature type="repeat" description="WD" evidence="5">
    <location>
        <begin position="443"/>
        <end position="467"/>
    </location>
</feature>
<keyword evidence="8" id="KW-1185">Reference proteome</keyword>
<dbReference type="InterPro" id="IPR001680">
    <property type="entry name" value="WD40_rpt"/>
</dbReference>
<organism evidence="7 8">
    <name type="scientific">Cryomyces minteri</name>
    <dbReference type="NCBI Taxonomy" id="331657"/>
    <lineage>
        <taxon>Eukaryota</taxon>
        <taxon>Fungi</taxon>
        <taxon>Dikarya</taxon>
        <taxon>Ascomycota</taxon>
        <taxon>Pezizomycotina</taxon>
        <taxon>Dothideomycetes</taxon>
        <taxon>Dothideomycetes incertae sedis</taxon>
        <taxon>Cryomyces</taxon>
    </lineage>
</organism>
<evidence type="ECO:0000256" key="1">
    <source>
        <dbReference type="ARBA" id="ARBA00004906"/>
    </source>
</evidence>
<dbReference type="SUPFAM" id="SSF50978">
    <property type="entry name" value="WD40 repeat-like"/>
    <property type="match status" value="1"/>
</dbReference>
<dbReference type="EMBL" id="NAJN01001966">
    <property type="protein sequence ID" value="TKA59701.1"/>
    <property type="molecule type" value="Genomic_DNA"/>
</dbReference>
<evidence type="ECO:0000256" key="6">
    <source>
        <dbReference type="SAM" id="MobiDB-lite"/>
    </source>
</evidence>
<dbReference type="PANTHER" id="PTHR19872:SF9">
    <property type="entry name" value="UBIQUITIN-BINDING SDF UBIQUITIN LIGASE COMPLEX SUBUNIT"/>
    <property type="match status" value="1"/>
</dbReference>
<keyword evidence="4" id="KW-0833">Ubl conjugation pathway</keyword>
<dbReference type="PROSITE" id="PS00678">
    <property type="entry name" value="WD_REPEATS_1"/>
    <property type="match status" value="2"/>
</dbReference>
<dbReference type="InterPro" id="IPR015943">
    <property type="entry name" value="WD40/YVTN_repeat-like_dom_sf"/>
</dbReference>
<dbReference type="Pfam" id="PF00400">
    <property type="entry name" value="WD40"/>
    <property type="match status" value="5"/>
</dbReference>
<dbReference type="SMART" id="SM00320">
    <property type="entry name" value="WD40"/>
    <property type="match status" value="6"/>
</dbReference>
<dbReference type="InterPro" id="IPR036322">
    <property type="entry name" value="WD40_repeat_dom_sf"/>
</dbReference>
<dbReference type="Gene3D" id="1.20.1280.50">
    <property type="match status" value="1"/>
</dbReference>
<feature type="repeat" description="WD" evidence="5">
    <location>
        <begin position="246"/>
        <end position="285"/>
    </location>
</feature>
<keyword evidence="2 5" id="KW-0853">WD repeat</keyword>
<dbReference type="CDD" id="cd00200">
    <property type="entry name" value="WD40"/>
    <property type="match status" value="1"/>
</dbReference>
<dbReference type="Proteomes" id="UP000308768">
    <property type="component" value="Unassembled WGS sequence"/>
</dbReference>
<keyword evidence="3" id="KW-0677">Repeat</keyword>
<dbReference type="OrthoDB" id="5580488at2759"/>
<dbReference type="PRINTS" id="PR00320">
    <property type="entry name" value="GPROTEINBRPT"/>
</dbReference>
<protein>
    <submittedName>
        <fullName evidence="7">Uncharacterized protein</fullName>
    </submittedName>
</protein>
<dbReference type="STRING" id="331657.A0A4U0WB28"/>
<comment type="pathway">
    <text evidence="1">Protein modification; protein ubiquitination.</text>
</comment>
<accession>A0A4U0WB28</accession>
<evidence type="ECO:0000256" key="3">
    <source>
        <dbReference type="ARBA" id="ARBA00022737"/>
    </source>
</evidence>
<dbReference type="PROSITE" id="PS50082">
    <property type="entry name" value="WD_REPEATS_2"/>
    <property type="match status" value="5"/>
</dbReference>
<feature type="compositionally biased region" description="Low complexity" evidence="6">
    <location>
        <begin position="401"/>
        <end position="414"/>
    </location>
</feature>
<feature type="repeat" description="WD" evidence="5">
    <location>
        <begin position="206"/>
        <end position="245"/>
    </location>
</feature>
<dbReference type="FunFam" id="2.130.10.10:FF:000715">
    <property type="entry name" value="F-box protein MET30"/>
    <property type="match status" value="1"/>
</dbReference>
<feature type="repeat" description="WD" evidence="5">
    <location>
        <begin position="468"/>
        <end position="507"/>
    </location>
</feature>
<proteinExistence type="predicted"/>
<evidence type="ECO:0000256" key="4">
    <source>
        <dbReference type="ARBA" id="ARBA00022786"/>
    </source>
</evidence>
<sequence length="986" mass="111488">QQGIAHVWSLFSAAPPKHRKLMLQGILTQCCFPQLSFVQESVRDLIKIDFIQALPTEIGFKILGYLDSKSLCNAAMCGWGLPLLEKTRLRTEKRQMQLRATGRGIHHFPPVTVPTPDGYVEVESQSSRESSVAPGNVSVSAGQKRKIATGLPSPEASVKRACSQSLREDQVESYFQPRVRPWKNVYKDRYKVSTNWKHGRWTTKIFKGHTNGVMCLQFDDNILASGSYDSTIKIWDIETGTEMRTLVGHTSGIRCLQFNDQTLMSGSLDGTIRVWNWRTGQCIRVVPHHNGGVISLHFEGSFVASGSMDKTIRIYNSLSKGTFLLQGHTDWVNAVKVDAASRTVFSASDDCTVRLWDLDTKQCIRVFEGHVGQVQQVLPLPAEFDLDEADLVAGEKEDDASSTTSSPHVHPSSHLALDAEDDPTRSFGESYRAADAKRSSPPRYMLTGALDSTIRLWHVPSGRCLRTFFGHVEGVWALAADTLRLVSGAEDRMVKVWDPRTGKRTSFRRLSPEQNEDANLNELFQGDELATKSEAHTGPKRRHPPFTRPLEADDGPILSPKDTLHQLNLQSPVDLFREALLGISALGNQKNMRLKVLRSLSNPLPPYNMMGPKYREPPEYSISQKTIRRVMREQLDKCEHPREILRVMATAMQKKETSEQFSHCHQAIMSALYRARMNVEDRNILATINTIVTRFHRAGLQADAELLNMGLKFAARARSLTGMKRYLKEFRERNLPLGRTVFRTVVAKFSIGHRGLGEIRNGRWKREELLQVLLGFPDDADKPPEQRHHLGTFLVRNDWSHLHGWVAVLARCRAADEVWREWELWKTSPARQRDRRPHSTTKGYYTATQRSEHWFVEQMCNAGDIRRGWQLLAETGLKFQHLKPSLKIALVEYPEYASVSKEELRPALEKRYAVELQRIEQALGVSWVPGRDGGDGYHTIVGSIGPALEALSQSDFKPSPDHGYPTEHEDSPGARREDVHDLDEAD</sequence>
<dbReference type="PANTHER" id="PTHR19872">
    <property type="entry name" value="UBIQUITIN LIGASE SPECIFICITY FACTOR/HREP PROTEIN"/>
    <property type="match status" value="1"/>
</dbReference>
<evidence type="ECO:0000256" key="2">
    <source>
        <dbReference type="ARBA" id="ARBA00022574"/>
    </source>
</evidence>
<name>A0A4U0WB28_9PEZI</name>
<dbReference type="Gene3D" id="2.130.10.10">
    <property type="entry name" value="YVTN repeat-like/Quinoprotein amine dehydrogenase"/>
    <property type="match status" value="2"/>
</dbReference>
<dbReference type="InterPro" id="IPR036047">
    <property type="entry name" value="F-box-like_dom_sf"/>
</dbReference>
<feature type="region of interest" description="Disordered" evidence="6">
    <location>
        <begin position="951"/>
        <end position="986"/>
    </location>
</feature>
<feature type="region of interest" description="Disordered" evidence="6">
    <location>
        <begin position="530"/>
        <end position="554"/>
    </location>
</feature>
<comment type="caution">
    <text evidence="7">The sequence shown here is derived from an EMBL/GenBank/DDBJ whole genome shotgun (WGS) entry which is preliminary data.</text>
</comment>
<feature type="non-terminal residue" evidence="7">
    <location>
        <position position="1"/>
    </location>
</feature>
<feature type="region of interest" description="Disordered" evidence="6">
    <location>
        <begin position="395"/>
        <end position="435"/>
    </location>
</feature>